<dbReference type="InterPro" id="IPR014724">
    <property type="entry name" value="RNA_pol_RPB2_OB-fold"/>
</dbReference>
<dbReference type="GO" id="GO:0000428">
    <property type="term" value="C:DNA-directed RNA polymerase complex"/>
    <property type="evidence" value="ECO:0007669"/>
    <property type="project" value="UniProtKB-KW"/>
</dbReference>
<sequence length="1464" mass="164122">MSVQQNIYRQRHNFSKIRSLVPIPNLIDIQKRSYDEFLQMNLLHSERETRGLKAVFESMFPVQNGKNPDGSDATLEVEFLDYTVGHWACKCEKYLGLEHLRTQCKQCGHNIVSDHPKDPTVDCPKCGTRNKNAATICDVCQEPVSMKQKMGMDECVERGATMAAPLKIRVRLNQFDRDDKGNRRFKQSQDSEVYFGDLPIMTDRGTFIINGTERVIVSQLHRSPGVFFSIAPDKSLYSAQIIPYRGSWIEFELDSKGLLYARIDRKRKFLGATFMRALGLFSEDLNSNEPMLRHFYTPATFFLKKGKLSVALSDLLAGRKLGEAVKHPKTKEEILAKDKKITRRVLEQMEKAGIKDVPVEREMLDGAVLLQDVVNMGTGEVLMEANEPFLQTHLEMFLANDVQSFDVFFPEADATGKVFSETLAKDHTEDSEEAAKELFKKIRPGEPATLESSKKLLYGMFFDGQKYDLSKVGRHKINAKLGLNTDLEFRTLGTDDFIRTVHYLLRLKKYDTTRQDIGEIAPVRADDIDHLGNRRVRSVGELLENGFRVGLVRVQRAIKEKFSIAQDPNSPLQAHDLINSKPVIAAMKEFFGSSQLSQFMDQTNPLSEITHKRRLSALGPGGLSRDRAGFEVRDVHTSHYGRICPIETPEGPNIGLISSLSCYARINEFGFIESPYLKVENGRIVHFAKVTSVGDSKFGYMDVVRLEDLEDENKKLTKGGKRPAKYEMHAFYLSAWEEDEHVIAQANVPVDKDGAITEEDVTVRVAGETKIVSRDKVTLMDVSPKQVVSVAASLIPFLENDDANRALMGANMQRQAVPLIRTEAPIVGTGMEYVAAKDSGACVVCRRSGIVETVDANRIVVRVEDDPETEGIESGVDIYTLVKFARSNQNTCLNQTPLVKKGEYVTEDQILADGPCTDHGELALGRNLVVAYMPWRGYNFEDAILISERVVKEDLYTTIHIEEFEVHARDTKLGPEEITRDIPQVREEALKNLDDSGIIRTGATVKHGDILVGKVTPKGETILSPEEKLLRAIFGEKASDVKDASLTVPPGIEGTVVDIKVFTRKGQEKDLRTQQIERDQIAKWEKDLSDEERIIRAEAKKKIVTLLKGKELSEALTDDKGQKELLPKGKKLTQNMLEAVSYHRFRQVSVAAGKNRIETEVLDILDKTESQLKVLRDILNERMERLLKGDELMPGVLKTVKCYVAVKRKLQVGDKMAGRHGNKGVVSRILPVEDMPYLPDGRPVDIVLNPLGVPSRMNIGQVLECHLGWAGKTLGVHFSTPVFDGAREADIKGFLTQAWEKNHKLGPDVTGKTKLFDGMTGEAFEQPVNVGCVYMLKLHHLVDNKIHARSIGPYSLITQQPLGGKAQFGGQRFGEMEVWALEAYGAAHVLQELLTYKSDDMHGRTQIYQAIIKGETIKDPGLPESFNVVKKELNALCIDVEMLTREELDPGLTEEEPVAFSIEG</sequence>
<name>A0ABM8DTT3_9BACT</name>
<evidence type="ECO:0000259" key="14">
    <source>
        <dbReference type="Pfam" id="PF10385"/>
    </source>
</evidence>
<evidence type="ECO:0000313" key="15">
    <source>
        <dbReference type="EMBL" id="BDU70477.1"/>
    </source>
</evidence>
<evidence type="ECO:0000256" key="3">
    <source>
        <dbReference type="ARBA" id="ARBA00022695"/>
    </source>
</evidence>
<dbReference type="InterPro" id="IPR007642">
    <property type="entry name" value="RNA_pol_Rpb2_2"/>
</dbReference>
<dbReference type="Gene3D" id="2.40.270.10">
    <property type="entry name" value="DNA-directed RNA polymerase, subunit 2, domain 6"/>
    <property type="match status" value="2"/>
</dbReference>
<evidence type="ECO:0000256" key="8">
    <source>
        <dbReference type="RuleBase" id="RU363031"/>
    </source>
</evidence>
<dbReference type="InterPro" id="IPR007644">
    <property type="entry name" value="RNA_pol_bsu_protrusion"/>
</dbReference>
<dbReference type="InterPro" id="IPR007121">
    <property type="entry name" value="RNA_pol_bsu_CS"/>
</dbReference>
<feature type="domain" description="RNA polymerase beta subunit protrusion" evidence="12">
    <location>
        <begin position="147"/>
        <end position="583"/>
    </location>
</feature>
<dbReference type="EMBL" id="AP027079">
    <property type="protein sequence ID" value="BDU70477.1"/>
    <property type="molecule type" value="Genomic_DNA"/>
</dbReference>
<dbReference type="InterPro" id="IPR007645">
    <property type="entry name" value="RNA_pol_Rpb2_3"/>
</dbReference>
<dbReference type="InterPro" id="IPR015712">
    <property type="entry name" value="DNA-dir_RNA_pol_su2"/>
</dbReference>
<keyword evidence="3 6" id="KW-0548">Nucleotidyltransferase</keyword>
<dbReference type="CDD" id="cd00653">
    <property type="entry name" value="RNA_pol_B_RPB2"/>
    <property type="match status" value="1"/>
</dbReference>
<dbReference type="NCBIfam" id="NF001616">
    <property type="entry name" value="PRK00405.1"/>
    <property type="match status" value="1"/>
</dbReference>
<dbReference type="Proteomes" id="UP001242010">
    <property type="component" value="Chromosome"/>
</dbReference>
<evidence type="ECO:0000313" key="16">
    <source>
        <dbReference type="Proteomes" id="UP001242010"/>
    </source>
</evidence>
<evidence type="ECO:0000259" key="9">
    <source>
        <dbReference type="Pfam" id="PF00562"/>
    </source>
</evidence>
<feature type="domain" description="RNA polymerase Rpb2" evidence="10">
    <location>
        <begin position="1369"/>
        <end position="1444"/>
    </location>
</feature>
<dbReference type="Pfam" id="PF04560">
    <property type="entry name" value="RNA_pol_Rpb2_7"/>
    <property type="match status" value="1"/>
</dbReference>
<comment type="function">
    <text evidence="6 8">DNA-dependent RNA polymerase catalyzes the transcription of DNA into RNA using the four ribonucleoside triphosphates as substrates.</text>
</comment>
<dbReference type="Gene3D" id="2.30.150.10">
    <property type="entry name" value="DNA-directed RNA polymerase, beta subunit, external 1 domain"/>
    <property type="match status" value="1"/>
</dbReference>
<organism evidence="15 16">
    <name type="scientific">Geothrix oryzae</name>
    <dbReference type="NCBI Taxonomy" id="2927975"/>
    <lineage>
        <taxon>Bacteria</taxon>
        <taxon>Pseudomonadati</taxon>
        <taxon>Acidobacteriota</taxon>
        <taxon>Holophagae</taxon>
        <taxon>Holophagales</taxon>
        <taxon>Holophagaceae</taxon>
        <taxon>Geothrix</taxon>
    </lineage>
</organism>
<evidence type="ECO:0000256" key="7">
    <source>
        <dbReference type="RuleBase" id="RU000434"/>
    </source>
</evidence>
<dbReference type="PROSITE" id="PS01166">
    <property type="entry name" value="RNA_POL_BETA"/>
    <property type="match status" value="1"/>
</dbReference>
<dbReference type="Gene3D" id="2.40.50.100">
    <property type="match status" value="1"/>
</dbReference>
<dbReference type="InterPro" id="IPR007641">
    <property type="entry name" value="RNA_pol_Rpb2_7"/>
</dbReference>
<feature type="domain" description="RNA polymerase Rpb2" evidence="13">
    <location>
        <begin position="598"/>
        <end position="666"/>
    </location>
</feature>
<feature type="domain" description="DNA-directed RNA polymerase subunit 2 hybrid-binding" evidence="9">
    <location>
        <begin position="845"/>
        <end position="1367"/>
    </location>
</feature>
<reference evidence="16" key="1">
    <citation type="journal article" date="2023" name="Int. J. Syst. Evol. Microbiol.">
        <title>Mesoterricola silvestris gen. nov., sp. nov., Mesoterricola sediminis sp. nov., Geothrix oryzae sp. nov., Geothrix edaphica sp. nov., Geothrix rubra sp. nov., and Geothrix limicola sp. nov., six novel members of Acidobacteriota isolated from soils.</title>
        <authorList>
            <person name="Itoh H."/>
            <person name="Sugisawa Y."/>
            <person name="Mise K."/>
            <person name="Xu Z."/>
            <person name="Kuniyasu M."/>
            <person name="Ushijima N."/>
            <person name="Kawano K."/>
            <person name="Kobayashi E."/>
            <person name="Shiratori Y."/>
            <person name="Masuda Y."/>
            <person name="Senoo K."/>
        </authorList>
    </citation>
    <scope>NUCLEOTIDE SEQUENCE [LARGE SCALE GENOMIC DNA]</scope>
    <source>
        <strain evidence="16">Red222</strain>
    </source>
</reference>
<keyword evidence="1 6" id="KW-0240">DNA-directed RNA polymerase</keyword>
<dbReference type="Pfam" id="PF04561">
    <property type="entry name" value="RNA_pol_Rpb2_2"/>
    <property type="match status" value="1"/>
</dbReference>
<dbReference type="InterPro" id="IPR010243">
    <property type="entry name" value="RNA_pol_bsu_bac"/>
</dbReference>
<dbReference type="Pfam" id="PF04565">
    <property type="entry name" value="RNA_pol_Rpb2_3"/>
    <property type="match status" value="1"/>
</dbReference>
<accession>A0ABM8DTT3</accession>
<protein>
    <recommendedName>
        <fullName evidence="6 8">DNA-directed RNA polymerase subunit beta</fullName>
        <shortName evidence="6">RNAP subunit beta</shortName>
        <ecNumber evidence="6 8">2.7.7.6</ecNumber>
    </recommendedName>
    <alternativeName>
        <fullName evidence="6">RNA polymerase subunit beta</fullName>
    </alternativeName>
    <alternativeName>
        <fullName evidence="6">Transcriptase subunit beta</fullName>
    </alternativeName>
</protein>
<dbReference type="Gene3D" id="3.90.1100.10">
    <property type="match status" value="2"/>
</dbReference>
<dbReference type="SUPFAM" id="SSF64484">
    <property type="entry name" value="beta and beta-prime subunits of DNA dependent RNA-polymerase"/>
    <property type="match status" value="1"/>
</dbReference>
<keyword evidence="16" id="KW-1185">Reference proteome</keyword>
<dbReference type="EC" id="2.7.7.6" evidence="6 8"/>
<evidence type="ECO:0000256" key="4">
    <source>
        <dbReference type="ARBA" id="ARBA00023163"/>
    </source>
</evidence>
<evidence type="ECO:0000259" key="13">
    <source>
        <dbReference type="Pfam" id="PF04565"/>
    </source>
</evidence>
<dbReference type="InterPro" id="IPR037034">
    <property type="entry name" value="RNA_pol_Rpb2_2_sf"/>
</dbReference>
<evidence type="ECO:0000256" key="5">
    <source>
        <dbReference type="ARBA" id="ARBA00048552"/>
    </source>
</evidence>
<comment type="similarity">
    <text evidence="6 7">Belongs to the RNA polymerase beta chain family.</text>
</comment>
<comment type="subunit">
    <text evidence="6 8">The RNAP catalytic core consists of 2 alpha, 1 beta, 1 beta' and 1 omega subunit. When a sigma factor is associated with the core the holoenzyme is formed, which can initiate transcription.</text>
</comment>
<dbReference type="RefSeq" id="WP_286354196.1">
    <property type="nucleotide sequence ID" value="NZ_AP027079.1"/>
</dbReference>
<evidence type="ECO:0000256" key="1">
    <source>
        <dbReference type="ARBA" id="ARBA00022478"/>
    </source>
</evidence>
<keyword evidence="4 6" id="KW-0804">Transcription</keyword>
<comment type="catalytic activity">
    <reaction evidence="5 6 8">
        <text>RNA(n) + a ribonucleoside 5'-triphosphate = RNA(n+1) + diphosphate</text>
        <dbReference type="Rhea" id="RHEA:21248"/>
        <dbReference type="Rhea" id="RHEA-COMP:14527"/>
        <dbReference type="Rhea" id="RHEA-COMP:17342"/>
        <dbReference type="ChEBI" id="CHEBI:33019"/>
        <dbReference type="ChEBI" id="CHEBI:61557"/>
        <dbReference type="ChEBI" id="CHEBI:140395"/>
        <dbReference type="EC" id="2.7.7.6"/>
    </reaction>
</comment>
<proteinExistence type="inferred from homology"/>
<dbReference type="HAMAP" id="MF_01321">
    <property type="entry name" value="RNApol_bact_RpoB"/>
    <property type="match status" value="1"/>
</dbReference>
<evidence type="ECO:0000256" key="6">
    <source>
        <dbReference type="HAMAP-Rule" id="MF_01321"/>
    </source>
</evidence>
<dbReference type="InterPro" id="IPR007120">
    <property type="entry name" value="DNA-dir_RNAP_su2_dom"/>
</dbReference>
<dbReference type="Pfam" id="PF10385">
    <property type="entry name" value="RNA_pol_Rpb2_45"/>
    <property type="match status" value="1"/>
</dbReference>
<dbReference type="Pfam" id="PF04563">
    <property type="entry name" value="RNA_pol_Rpb2_1"/>
    <property type="match status" value="1"/>
</dbReference>
<dbReference type="PANTHER" id="PTHR20856">
    <property type="entry name" value="DNA-DIRECTED RNA POLYMERASE I SUBUNIT 2"/>
    <property type="match status" value="1"/>
</dbReference>
<dbReference type="NCBIfam" id="TIGR02013">
    <property type="entry name" value="rpoB"/>
    <property type="match status" value="1"/>
</dbReference>
<dbReference type="InterPro" id="IPR019462">
    <property type="entry name" value="DNA-dir_RNA_pol_bsu_external_1"/>
</dbReference>
<dbReference type="InterPro" id="IPR037033">
    <property type="entry name" value="DNA-dir_RNAP_su2_hyb_sf"/>
</dbReference>
<evidence type="ECO:0000256" key="2">
    <source>
        <dbReference type="ARBA" id="ARBA00022679"/>
    </source>
</evidence>
<dbReference type="Gene3D" id="3.90.1110.10">
    <property type="entry name" value="RNA polymerase Rpb2, domain 2"/>
    <property type="match status" value="1"/>
</dbReference>
<feature type="domain" description="RNA polymerase Rpb2" evidence="11">
    <location>
        <begin position="417"/>
        <end position="537"/>
    </location>
</feature>
<dbReference type="Gene3D" id="2.40.50.150">
    <property type="match status" value="1"/>
</dbReference>
<gene>
    <name evidence="6 15" type="primary">rpoB</name>
    <name evidence="15" type="ORF">GETHOR_25780</name>
</gene>
<evidence type="ECO:0000259" key="11">
    <source>
        <dbReference type="Pfam" id="PF04561"/>
    </source>
</evidence>
<feature type="domain" description="DNA-directed RNA polymerase beta subunit external 1" evidence="14">
    <location>
        <begin position="730"/>
        <end position="783"/>
    </location>
</feature>
<dbReference type="Gene3D" id="3.90.1800.10">
    <property type="entry name" value="RNA polymerase alpha subunit dimerisation domain"/>
    <property type="match status" value="1"/>
</dbReference>
<keyword evidence="2 6" id="KW-0808">Transferase</keyword>
<dbReference type="InterPro" id="IPR042107">
    <property type="entry name" value="DNA-dir_RNA_pol_bsu_ext_1_sf"/>
</dbReference>
<evidence type="ECO:0000259" key="10">
    <source>
        <dbReference type="Pfam" id="PF04560"/>
    </source>
</evidence>
<dbReference type="Pfam" id="PF00562">
    <property type="entry name" value="RNA_pol_Rpb2_6"/>
    <property type="match status" value="1"/>
</dbReference>
<evidence type="ECO:0000259" key="12">
    <source>
        <dbReference type="Pfam" id="PF04563"/>
    </source>
</evidence>